<evidence type="ECO:0000259" key="2">
    <source>
        <dbReference type="Pfam" id="PF16778"/>
    </source>
</evidence>
<accession>A0AA94HV34</accession>
<protein>
    <submittedName>
        <fullName evidence="3">Phage tail assembly chaperone protein</fullName>
    </submittedName>
</protein>
<evidence type="ECO:0000313" key="4">
    <source>
        <dbReference type="Proteomes" id="UP000182680"/>
    </source>
</evidence>
<proteinExistence type="predicted"/>
<feature type="domain" description="Phage tail assembly chaperone-like" evidence="2">
    <location>
        <begin position="53"/>
        <end position="117"/>
    </location>
</feature>
<gene>
    <name evidence="3" type="ORF">SAMN02910291_02710</name>
</gene>
<reference evidence="4" key="1">
    <citation type="submission" date="2016-11" db="EMBL/GenBank/DDBJ databases">
        <authorList>
            <person name="Jaros S."/>
            <person name="Januszkiewicz K."/>
            <person name="Wedrychowicz H."/>
        </authorList>
    </citation>
    <scope>NUCLEOTIDE SEQUENCE [LARGE SCALE GENOMIC DNA]</scope>
    <source>
        <strain evidence="4">DSM 7057</strain>
    </source>
</reference>
<comment type="caution">
    <text evidence="3">The sequence shown here is derived from an EMBL/GenBank/DDBJ whole genome shotgun (WGS) entry which is preliminary data.</text>
</comment>
<dbReference type="RefSeq" id="WP_012624343.1">
    <property type="nucleotide sequence ID" value="NZ_FPIW01000080.1"/>
</dbReference>
<dbReference type="AlphaFoldDB" id="A0AA94HV34"/>
<name>A0AA94HV34_DESDE</name>
<feature type="region of interest" description="Disordered" evidence="1">
    <location>
        <begin position="1"/>
        <end position="27"/>
    </location>
</feature>
<sequence length="118" mass="13145">MPTFYSPAGNAEIWDEQPEGHVSAEEWERARAAEEAAAEAARLAEYNSTAARAARLRTERDARLVATDKYLLADYPISPEELVTIKAYRQFLRDLPAQEGAPFDGGGELTPWPHMPEV</sequence>
<evidence type="ECO:0000256" key="1">
    <source>
        <dbReference type="SAM" id="MobiDB-lite"/>
    </source>
</evidence>
<dbReference type="Gene3D" id="6.10.140.1310">
    <property type="match status" value="1"/>
</dbReference>
<dbReference type="EMBL" id="FPIW01000080">
    <property type="protein sequence ID" value="SFW71936.1"/>
    <property type="molecule type" value="Genomic_DNA"/>
</dbReference>
<dbReference type="InterPro" id="IPR031893">
    <property type="entry name" value="Phage_tail_APC"/>
</dbReference>
<evidence type="ECO:0000313" key="3">
    <source>
        <dbReference type="EMBL" id="SFW71936.1"/>
    </source>
</evidence>
<dbReference type="Proteomes" id="UP000182680">
    <property type="component" value="Unassembled WGS sequence"/>
</dbReference>
<feature type="region of interest" description="Disordered" evidence="1">
    <location>
        <begin position="99"/>
        <end position="118"/>
    </location>
</feature>
<organism evidence="3 4">
    <name type="scientific">Desulfovibrio desulfuricans</name>
    <dbReference type="NCBI Taxonomy" id="876"/>
    <lineage>
        <taxon>Bacteria</taxon>
        <taxon>Pseudomonadati</taxon>
        <taxon>Thermodesulfobacteriota</taxon>
        <taxon>Desulfovibrionia</taxon>
        <taxon>Desulfovibrionales</taxon>
        <taxon>Desulfovibrionaceae</taxon>
        <taxon>Desulfovibrio</taxon>
    </lineage>
</organism>
<dbReference type="Pfam" id="PF16778">
    <property type="entry name" value="Phage_tail_APC"/>
    <property type="match status" value="1"/>
</dbReference>
<feature type="compositionally biased region" description="Basic and acidic residues" evidence="1">
    <location>
        <begin position="18"/>
        <end position="27"/>
    </location>
</feature>